<gene>
    <name evidence="1" type="ORF">K441DRAFT_588726</name>
</gene>
<evidence type="ECO:0000313" key="2">
    <source>
        <dbReference type="Proteomes" id="UP000250078"/>
    </source>
</evidence>
<feature type="non-terminal residue" evidence="1">
    <location>
        <position position="1"/>
    </location>
</feature>
<reference evidence="1 2" key="1">
    <citation type="journal article" date="2016" name="Nat. Commun.">
        <title>Ectomycorrhizal ecology is imprinted in the genome of the dominant symbiotic fungus Cenococcum geophilum.</title>
        <authorList>
            <consortium name="DOE Joint Genome Institute"/>
            <person name="Peter M."/>
            <person name="Kohler A."/>
            <person name="Ohm R.A."/>
            <person name="Kuo A."/>
            <person name="Krutzmann J."/>
            <person name="Morin E."/>
            <person name="Arend M."/>
            <person name="Barry K.W."/>
            <person name="Binder M."/>
            <person name="Choi C."/>
            <person name="Clum A."/>
            <person name="Copeland A."/>
            <person name="Grisel N."/>
            <person name="Haridas S."/>
            <person name="Kipfer T."/>
            <person name="LaButti K."/>
            <person name="Lindquist E."/>
            <person name="Lipzen A."/>
            <person name="Maire R."/>
            <person name="Meier B."/>
            <person name="Mihaltcheva S."/>
            <person name="Molinier V."/>
            <person name="Murat C."/>
            <person name="Poggeler S."/>
            <person name="Quandt C.A."/>
            <person name="Sperisen C."/>
            <person name="Tritt A."/>
            <person name="Tisserant E."/>
            <person name="Crous P.W."/>
            <person name="Henrissat B."/>
            <person name="Nehls U."/>
            <person name="Egli S."/>
            <person name="Spatafora J.W."/>
            <person name="Grigoriev I.V."/>
            <person name="Martin F.M."/>
        </authorList>
    </citation>
    <scope>NUCLEOTIDE SEQUENCE [LARGE SCALE GENOMIC DNA]</scope>
    <source>
        <strain evidence="1 2">1.58</strain>
    </source>
</reference>
<keyword evidence="2" id="KW-1185">Reference proteome</keyword>
<accession>A0ACC8EQE5</accession>
<protein>
    <submittedName>
        <fullName evidence="1">Uncharacterized protein</fullName>
    </submittedName>
</protein>
<evidence type="ECO:0000313" key="1">
    <source>
        <dbReference type="EMBL" id="OCK88451.1"/>
    </source>
</evidence>
<proteinExistence type="predicted"/>
<organism evidence="1 2">
    <name type="scientific">Cenococcum geophilum 1.58</name>
    <dbReference type="NCBI Taxonomy" id="794803"/>
    <lineage>
        <taxon>Eukaryota</taxon>
        <taxon>Fungi</taxon>
        <taxon>Dikarya</taxon>
        <taxon>Ascomycota</taxon>
        <taxon>Pezizomycotina</taxon>
        <taxon>Dothideomycetes</taxon>
        <taxon>Pleosporomycetidae</taxon>
        <taxon>Gloniales</taxon>
        <taxon>Gloniaceae</taxon>
        <taxon>Cenococcum</taxon>
    </lineage>
</organism>
<sequence length="50" mass="6045">FHIIKVDTSFLLCLADIDRLYIKYDNLKDVIITRTKRVLVVRRFSYPFLL</sequence>
<dbReference type="EMBL" id="KV748243">
    <property type="protein sequence ID" value="OCK88451.1"/>
    <property type="molecule type" value="Genomic_DNA"/>
</dbReference>
<name>A0ACC8EQE5_9PEZI</name>
<dbReference type="Proteomes" id="UP000250078">
    <property type="component" value="Unassembled WGS sequence"/>
</dbReference>